<evidence type="ECO:0000256" key="1">
    <source>
        <dbReference type="SAM" id="MobiDB-lite"/>
    </source>
</evidence>
<dbReference type="EMBL" id="JAPIVE010000001">
    <property type="protein sequence ID" value="MCX2523007.1"/>
    <property type="molecule type" value="Genomic_DNA"/>
</dbReference>
<dbReference type="RefSeq" id="WP_250936350.1">
    <property type="nucleotide sequence ID" value="NZ_JAMLJK010000001.1"/>
</dbReference>
<feature type="region of interest" description="Disordered" evidence="1">
    <location>
        <begin position="1"/>
        <end position="25"/>
    </location>
</feature>
<gene>
    <name evidence="2" type="ORF">OQ287_02005</name>
</gene>
<evidence type="ECO:0000313" key="3">
    <source>
        <dbReference type="Proteomes" id="UP001165678"/>
    </source>
</evidence>
<protein>
    <submittedName>
        <fullName evidence="2">Uncharacterized protein</fullName>
    </submittedName>
</protein>
<keyword evidence="3" id="KW-1185">Reference proteome</keyword>
<feature type="compositionally biased region" description="Polar residues" evidence="1">
    <location>
        <begin position="1"/>
        <end position="16"/>
    </location>
</feature>
<dbReference type="AlphaFoldDB" id="A0AA41ZCW8"/>
<name>A0AA41ZCW8_9GAMM</name>
<sequence length="71" mass="8556">MTRLSSNSLMPITEPSSGDAYNDHDYNQTDRFSGFYDIMRKRRLEEWRQRQAYYQRHGYAPAINIIRPGRR</sequence>
<evidence type="ECO:0000313" key="2">
    <source>
        <dbReference type="EMBL" id="MCX2523007.1"/>
    </source>
</evidence>
<accession>A0AA41ZCW8</accession>
<dbReference type="Proteomes" id="UP001165678">
    <property type="component" value="Unassembled WGS sequence"/>
</dbReference>
<proteinExistence type="predicted"/>
<comment type="caution">
    <text evidence="2">The sequence shown here is derived from an EMBL/GenBank/DDBJ whole genome shotgun (WGS) entry which is preliminary data.</text>
</comment>
<organism evidence="2 3">
    <name type="scientific">Larsenimonas rhizosphaerae</name>
    <dbReference type="NCBI Taxonomy" id="2944682"/>
    <lineage>
        <taxon>Bacteria</taxon>
        <taxon>Pseudomonadati</taxon>
        <taxon>Pseudomonadota</taxon>
        <taxon>Gammaproteobacteria</taxon>
        <taxon>Oceanospirillales</taxon>
        <taxon>Halomonadaceae</taxon>
        <taxon>Larsenimonas</taxon>
    </lineage>
</organism>
<reference evidence="2" key="1">
    <citation type="submission" date="2022-11" db="EMBL/GenBank/DDBJ databases">
        <title>Larsenimonas rhizosphaerae sp. nov., isolated from a tidal mudflat.</title>
        <authorList>
            <person name="Lee S.D."/>
            <person name="Kim I.S."/>
        </authorList>
    </citation>
    <scope>NUCLEOTIDE SEQUENCE</scope>
    <source>
        <strain evidence="2">GH2-1</strain>
    </source>
</reference>